<organism evidence="12 13">
    <name type="scientific">Microbacterium hominis</name>
    <dbReference type="NCBI Taxonomy" id="162426"/>
    <lineage>
        <taxon>Bacteria</taxon>
        <taxon>Bacillati</taxon>
        <taxon>Actinomycetota</taxon>
        <taxon>Actinomycetes</taxon>
        <taxon>Micrococcales</taxon>
        <taxon>Microbacteriaceae</taxon>
        <taxon>Microbacterium</taxon>
    </lineage>
</organism>
<evidence type="ECO:0000256" key="1">
    <source>
        <dbReference type="ARBA" id="ARBA00004429"/>
    </source>
</evidence>
<dbReference type="GO" id="GO:0015740">
    <property type="term" value="P:C4-dicarboxylate transport"/>
    <property type="evidence" value="ECO:0007669"/>
    <property type="project" value="TreeGrafter"/>
</dbReference>
<comment type="subcellular location">
    <subcellularLocation>
        <location evidence="1">Cell inner membrane</location>
        <topology evidence="1">Multi-pass membrane protein</topology>
    </subcellularLocation>
</comment>
<keyword evidence="4" id="KW-0997">Cell inner membrane</keyword>
<dbReference type="PANTHER" id="PTHR35011">
    <property type="entry name" value="2,3-DIKETO-L-GULONATE TRAP TRANSPORTER SMALL PERMEASE PROTEIN YIAM"/>
    <property type="match status" value="1"/>
</dbReference>
<dbReference type="InterPro" id="IPR055348">
    <property type="entry name" value="DctQ"/>
</dbReference>
<reference evidence="12 13" key="1">
    <citation type="submission" date="2020-05" db="EMBL/GenBank/DDBJ databases">
        <title>Strain PA2F3 complete genome.</title>
        <authorList>
            <person name="Kim Y.-S."/>
            <person name="Kim S.-J."/>
            <person name="Jung H.-k."/>
            <person name="Kim S.-E."/>
            <person name="Kim K.-H."/>
        </authorList>
    </citation>
    <scope>NUCLEOTIDE SEQUENCE [LARGE SCALE GENOMIC DNA]</scope>
    <source>
        <strain evidence="12 13">PA2F3</strain>
    </source>
</reference>
<evidence type="ECO:0000256" key="8">
    <source>
        <dbReference type="ARBA" id="ARBA00038436"/>
    </source>
</evidence>
<keyword evidence="7 10" id="KW-0472">Membrane</keyword>
<dbReference type="GO" id="GO:0022857">
    <property type="term" value="F:transmembrane transporter activity"/>
    <property type="evidence" value="ECO:0007669"/>
    <property type="project" value="TreeGrafter"/>
</dbReference>
<evidence type="ECO:0000256" key="2">
    <source>
        <dbReference type="ARBA" id="ARBA00022448"/>
    </source>
</evidence>
<evidence type="ECO:0000256" key="3">
    <source>
        <dbReference type="ARBA" id="ARBA00022475"/>
    </source>
</evidence>
<dbReference type="AlphaFoldDB" id="A0A7D4PKR6"/>
<accession>A0A7D4PKR6</accession>
<gene>
    <name evidence="12" type="ORF">HQM25_02240</name>
</gene>
<dbReference type="Pfam" id="PF04290">
    <property type="entry name" value="DctQ"/>
    <property type="match status" value="1"/>
</dbReference>
<evidence type="ECO:0000256" key="5">
    <source>
        <dbReference type="ARBA" id="ARBA00022692"/>
    </source>
</evidence>
<evidence type="ECO:0000256" key="4">
    <source>
        <dbReference type="ARBA" id="ARBA00022519"/>
    </source>
</evidence>
<evidence type="ECO:0000313" key="13">
    <source>
        <dbReference type="Proteomes" id="UP000502498"/>
    </source>
</evidence>
<feature type="compositionally biased region" description="Basic and acidic residues" evidence="9">
    <location>
        <begin position="1"/>
        <end position="28"/>
    </location>
</feature>
<keyword evidence="2" id="KW-0813">Transport</keyword>
<evidence type="ECO:0000256" key="7">
    <source>
        <dbReference type="ARBA" id="ARBA00023136"/>
    </source>
</evidence>
<feature type="transmembrane region" description="Helical" evidence="10">
    <location>
        <begin position="181"/>
        <end position="199"/>
    </location>
</feature>
<evidence type="ECO:0000256" key="10">
    <source>
        <dbReference type="SAM" id="Phobius"/>
    </source>
</evidence>
<dbReference type="InterPro" id="IPR007387">
    <property type="entry name" value="TRAP_DctQ"/>
</dbReference>
<feature type="transmembrane region" description="Helical" evidence="10">
    <location>
        <begin position="56"/>
        <end position="82"/>
    </location>
</feature>
<sequence>MTDNDAERTPEDEPHRDADGEQARKASEAEGESIYPATDTYYTAPGLNRGAPEDPLFLRILSAIEITIGVTLFALIVFGVMYQVLGRYFPSVNWVGAGELALLSMIAMTFVVTGYLVGRNGHIVLEIFDELLAGTRLFIALRVVSAVIMVATSVALAFEAWVKIDTEWGRASAAMHVPLGVLYIFALIGFVSAAIHSAFKIPYANRPERKLDIGEMEG</sequence>
<dbReference type="RefSeq" id="WP_172988732.1">
    <property type="nucleotide sequence ID" value="NZ_CP054038.1"/>
</dbReference>
<evidence type="ECO:0000313" key="12">
    <source>
        <dbReference type="EMBL" id="QKJ18335.1"/>
    </source>
</evidence>
<dbReference type="EMBL" id="CP054038">
    <property type="protein sequence ID" value="QKJ18335.1"/>
    <property type="molecule type" value="Genomic_DNA"/>
</dbReference>
<feature type="transmembrane region" description="Helical" evidence="10">
    <location>
        <begin position="139"/>
        <end position="161"/>
    </location>
</feature>
<keyword evidence="6 10" id="KW-1133">Transmembrane helix</keyword>
<feature type="transmembrane region" description="Helical" evidence="10">
    <location>
        <begin position="94"/>
        <end position="118"/>
    </location>
</feature>
<evidence type="ECO:0000259" key="11">
    <source>
        <dbReference type="Pfam" id="PF04290"/>
    </source>
</evidence>
<comment type="similarity">
    <text evidence="8">Belongs to the TRAP transporter small permease family.</text>
</comment>
<evidence type="ECO:0000256" key="9">
    <source>
        <dbReference type="SAM" id="MobiDB-lite"/>
    </source>
</evidence>
<proteinExistence type="inferred from homology"/>
<dbReference type="PANTHER" id="PTHR35011:SF2">
    <property type="entry name" value="2,3-DIKETO-L-GULONATE TRAP TRANSPORTER SMALL PERMEASE PROTEIN YIAM"/>
    <property type="match status" value="1"/>
</dbReference>
<protein>
    <submittedName>
        <fullName evidence="12">TRAP transporter small permease</fullName>
    </submittedName>
</protein>
<keyword evidence="3" id="KW-1003">Cell membrane</keyword>
<feature type="domain" description="Tripartite ATP-independent periplasmic transporters DctQ component" evidence="11">
    <location>
        <begin position="77"/>
        <end position="198"/>
    </location>
</feature>
<evidence type="ECO:0000256" key="6">
    <source>
        <dbReference type="ARBA" id="ARBA00022989"/>
    </source>
</evidence>
<keyword evidence="5 10" id="KW-0812">Transmembrane</keyword>
<feature type="region of interest" description="Disordered" evidence="9">
    <location>
        <begin position="1"/>
        <end position="31"/>
    </location>
</feature>
<dbReference type="Proteomes" id="UP000502498">
    <property type="component" value="Chromosome"/>
</dbReference>
<dbReference type="GO" id="GO:0005886">
    <property type="term" value="C:plasma membrane"/>
    <property type="evidence" value="ECO:0007669"/>
    <property type="project" value="UniProtKB-SubCell"/>
</dbReference>
<name>A0A7D4PKR6_9MICO</name>